<keyword evidence="1" id="KW-0812">Transmembrane</keyword>
<evidence type="ECO:0000256" key="1">
    <source>
        <dbReference type="SAM" id="Phobius"/>
    </source>
</evidence>
<accession>E7QV46</accession>
<gene>
    <name evidence="3" type="ORF">SAMN05444342_3399</name>
    <name evidence="2" type="ORF">ZOD2009_13411</name>
</gene>
<dbReference type="OrthoDB" id="341446at2157"/>
<dbReference type="EMBL" id="AEMG01000013">
    <property type="protein sequence ID" value="EFW91564.1"/>
    <property type="molecule type" value="Genomic_DNA"/>
</dbReference>
<dbReference type="EMBL" id="FRAN01000005">
    <property type="protein sequence ID" value="SHL24503.1"/>
    <property type="molecule type" value="Genomic_DNA"/>
</dbReference>
<protein>
    <submittedName>
        <fullName evidence="2">Uncharacterized protein</fullName>
    </submittedName>
</protein>
<organism evidence="2 4">
    <name type="scientific">Haladaptatus paucihalophilus DX253</name>
    <dbReference type="NCBI Taxonomy" id="797209"/>
    <lineage>
        <taxon>Archaea</taxon>
        <taxon>Methanobacteriati</taxon>
        <taxon>Methanobacteriota</taxon>
        <taxon>Stenosarchaea group</taxon>
        <taxon>Halobacteria</taxon>
        <taxon>Halobacteriales</taxon>
        <taxon>Haladaptataceae</taxon>
        <taxon>Haladaptatus</taxon>
    </lineage>
</organism>
<keyword evidence="1" id="KW-0472">Membrane</keyword>
<evidence type="ECO:0000313" key="3">
    <source>
        <dbReference type="EMBL" id="SHL24503.1"/>
    </source>
</evidence>
<sequence>MNTVKYADRLADHPLGRLAILIVGIAILVSAMMFYPPFGSVVWWAFPTLFVLKGVWELYFHGADSTLSVVAGFLLVLGGISRALYQLVPMDEFTGTVANLILLFGVFAMMYAKHYRENE</sequence>
<dbReference type="Proteomes" id="UP000184203">
    <property type="component" value="Unassembled WGS sequence"/>
</dbReference>
<evidence type="ECO:0000313" key="5">
    <source>
        <dbReference type="Proteomes" id="UP000184203"/>
    </source>
</evidence>
<proteinExistence type="predicted"/>
<feature type="transmembrane region" description="Helical" evidence="1">
    <location>
        <begin position="15"/>
        <end position="35"/>
    </location>
</feature>
<keyword evidence="5" id="KW-1185">Reference proteome</keyword>
<dbReference type="AlphaFoldDB" id="E7QV46"/>
<reference evidence="2 4" key="1">
    <citation type="journal article" date="2014" name="ISME J.">
        <title>Trehalose/2-sulfotrehalose biosynthesis and glycine-betaine uptake are widely spread mechanisms for osmoadaptation in the Halobacteriales.</title>
        <authorList>
            <person name="Youssef N.H."/>
            <person name="Savage-Ashlock K.N."/>
            <person name="McCully A.L."/>
            <person name="Luedtke B."/>
            <person name="Shaw E.I."/>
            <person name="Hoff W.D."/>
            <person name="Elshahed M.S."/>
        </authorList>
    </citation>
    <scope>NUCLEOTIDE SEQUENCE [LARGE SCALE GENOMIC DNA]</scope>
    <source>
        <strain evidence="2 4">DX253</strain>
    </source>
</reference>
<evidence type="ECO:0000313" key="4">
    <source>
        <dbReference type="Proteomes" id="UP000003751"/>
    </source>
</evidence>
<dbReference type="RefSeq" id="WP_007980606.1">
    <property type="nucleotide sequence ID" value="NZ_AEMG01000013.1"/>
</dbReference>
<reference evidence="5" key="3">
    <citation type="submission" date="2016-11" db="EMBL/GenBank/DDBJ databases">
        <authorList>
            <person name="Varghese N."/>
            <person name="Submissions S."/>
        </authorList>
    </citation>
    <scope>NUCLEOTIDE SEQUENCE [LARGE SCALE GENOMIC DNA]</scope>
    <source>
        <strain evidence="5">DX253</strain>
    </source>
</reference>
<dbReference type="PATRIC" id="fig|797209.4.peg.2640"/>
<feature type="transmembrane region" description="Helical" evidence="1">
    <location>
        <begin position="67"/>
        <end position="87"/>
    </location>
</feature>
<reference evidence="3" key="2">
    <citation type="submission" date="2016-11" db="EMBL/GenBank/DDBJ databases">
        <authorList>
            <person name="Jaros S."/>
            <person name="Januszkiewicz K."/>
            <person name="Wedrychowicz H."/>
        </authorList>
    </citation>
    <scope>NUCLEOTIDE SEQUENCE [LARGE SCALE GENOMIC DNA]</scope>
    <source>
        <strain evidence="3">DX253</strain>
    </source>
</reference>
<dbReference type="STRING" id="797209.GCA_000376445_03807"/>
<name>E7QV46_HALPU</name>
<feature type="transmembrane region" description="Helical" evidence="1">
    <location>
        <begin position="93"/>
        <end position="112"/>
    </location>
</feature>
<keyword evidence="1" id="KW-1133">Transmembrane helix</keyword>
<dbReference type="Proteomes" id="UP000003751">
    <property type="component" value="Unassembled WGS sequence"/>
</dbReference>
<evidence type="ECO:0000313" key="2">
    <source>
        <dbReference type="EMBL" id="EFW91564.1"/>
    </source>
</evidence>